<dbReference type="SUPFAM" id="SSF55874">
    <property type="entry name" value="ATPase domain of HSP90 chaperone/DNA topoisomerase II/histidine kinase"/>
    <property type="match status" value="1"/>
</dbReference>
<dbReference type="InterPro" id="IPR003661">
    <property type="entry name" value="HisK_dim/P_dom"/>
</dbReference>
<dbReference type="SMART" id="SM00304">
    <property type="entry name" value="HAMP"/>
    <property type="match status" value="1"/>
</dbReference>
<dbReference type="SUPFAM" id="SSF158472">
    <property type="entry name" value="HAMP domain-like"/>
    <property type="match status" value="1"/>
</dbReference>
<evidence type="ECO:0000259" key="12">
    <source>
        <dbReference type="PROSITE" id="PS50109"/>
    </source>
</evidence>
<feature type="transmembrane region" description="Helical" evidence="11">
    <location>
        <begin position="189"/>
        <end position="208"/>
    </location>
</feature>
<proteinExistence type="predicted"/>
<keyword evidence="5" id="KW-0808">Transferase</keyword>
<dbReference type="Gene3D" id="1.10.287.130">
    <property type="match status" value="1"/>
</dbReference>
<keyword evidence="8 11" id="KW-1133">Transmembrane helix</keyword>
<sequence>MRPRPPRRPLLRTVRAKVLAAVLAAAGFGLVLTGAVSVLVQRGTTDQRVDASIGQEVQELRVFAATGVDPRTGRPFASVVDLLRAKIESDVSDEYETALGIVRGGPTYASAVRPFDLNTPAVRAFALGLTPDAPATTTFVTTAEGRMQVTAVPVALTPADPAQPSEGVYVVGHDLSPEYRLVDENTRNFAVTAVGALLLVAAVGYLVIVRLLRPLDHLHAAAVGVGADDLSHRVPVHGDDDVADLARGFNGMLERLESSFESQRQFLDDAGHELRTPLTIVQGHLELLDVADERDVAETRALVLDELARMTRLVDDLTLLAKARQPDFVRLAPVEVGQLVDEVFDKVVPLGERDWRVDERTEVTVAADAQRLTQAVVQLVSNAVKFTRPGDLVALGSAVHDGELRLWVRDDGPGVHPDDLERIFERFGRAATGRGVEGSGLGLSIVTAIAEAHAGRVDVRSAPGQGAVFTLVLPLAAPAETAATGATPAGLRPPAPQEVP</sequence>
<dbReference type="Pfam" id="PF00512">
    <property type="entry name" value="HisKA"/>
    <property type="match status" value="1"/>
</dbReference>
<evidence type="ECO:0000256" key="10">
    <source>
        <dbReference type="ARBA" id="ARBA00023136"/>
    </source>
</evidence>
<dbReference type="SMART" id="SM00387">
    <property type="entry name" value="HATPase_c"/>
    <property type="match status" value="1"/>
</dbReference>
<dbReference type="InterPro" id="IPR005467">
    <property type="entry name" value="His_kinase_dom"/>
</dbReference>
<dbReference type="InterPro" id="IPR036890">
    <property type="entry name" value="HATPase_C_sf"/>
</dbReference>
<feature type="domain" description="Histidine kinase" evidence="12">
    <location>
        <begin position="269"/>
        <end position="477"/>
    </location>
</feature>
<dbReference type="InterPro" id="IPR003594">
    <property type="entry name" value="HATPase_dom"/>
</dbReference>
<evidence type="ECO:0000256" key="3">
    <source>
        <dbReference type="ARBA" id="ARBA00012438"/>
    </source>
</evidence>
<evidence type="ECO:0000256" key="1">
    <source>
        <dbReference type="ARBA" id="ARBA00000085"/>
    </source>
</evidence>
<protein>
    <recommendedName>
        <fullName evidence="3">histidine kinase</fullName>
        <ecNumber evidence="3">2.7.13.3</ecNumber>
    </recommendedName>
</protein>
<gene>
    <name evidence="14" type="ORF">AB1207_19825</name>
</gene>
<dbReference type="PRINTS" id="PR00344">
    <property type="entry name" value="BCTRLSENSOR"/>
</dbReference>
<evidence type="ECO:0000313" key="14">
    <source>
        <dbReference type="EMBL" id="MEW9267005.1"/>
    </source>
</evidence>
<dbReference type="Gene3D" id="6.10.340.10">
    <property type="match status" value="1"/>
</dbReference>
<accession>A0ABV3PBK4</accession>
<evidence type="ECO:0000256" key="8">
    <source>
        <dbReference type="ARBA" id="ARBA00022989"/>
    </source>
</evidence>
<evidence type="ECO:0000256" key="2">
    <source>
        <dbReference type="ARBA" id="ARBA00004236"/>
    </source>
</evidence>
<keyword evidence="6 11" id="KW-0812">Transmembrane</keyword>
<feature type="domain" description="HAMP" evidence="13">
    <location>
        <begin position="209"/>
        <end position="261"/>
    </location>
</feature>
<dbReference type="InterPro" id="IPR036097">
    <property type="entry name" value="HisK_dim/P_sf"/>
</dbReference>
<evidence type="ECO:0000256" key="4">
    <source>
        <dbReference type="ARBA" id="ARBA00022553"/>
    </source>
</evidence>
<evidence type="ECO:0000256" key="11">
    <source>
        <dbReference type="SAM" id="Phobius"/>
    </source>
</evidence>
<comment type="subcellular location">
    <subcellularLocation>
        <location evidence="2">Cell membrane</location>
    </subcellularLocation>
</comment>
<dbReference type="EC" id="2.7.13.3" evidence="3"/>
<dbReference type="Proteomes" id="UP001555826">
    <property type="component" value="Unassembled WGS sequence"/>
</dbReference>
<organism evidence="14 15">
    <name type="scientific">Kineococcus endophyticus</name>
    <dbReference type="NCBI Taxonomy" id="1181883"/>
    <lineage>
        <taxon>Bacteria</taxon>
        <taxon>Bacillati</taxon>
        <taxon>Actinomycetota</taxon>
        <taxon>Actinomycetes</taxon>
        <taxon>Kineosporiales</taxon>
        <taxon>Kineosporiaceae</taxon>
        <taxon>Kineococcus</taxon>
    </lineage>
</organism>
<dbReference type="PANTHER" id="PTHR45436:SF5">
    <property type="entry name" value="SENSOR HISTIDINE KINASE TRCS"/>
    <property type="match status" value="1"/>
</dbReference>
<dbReference type="CDD" id="cd06225">
    <property type="entry name" value="HAMP"/>
    <property type="match status" value="1"/>
</dbReference>
<dbReference type="CDD" id="cd00082">
    <property type="entry name" value="HisKA"/>
    <property type="match status" value="1"/>
</dbReference>
<evidence type="ECO:0000259" key="13">
    <source>
        <dbReference type="PROSITE" id="PS50885"/>
    </source>
</evidence>
<dbReference type="InterPro" id="IPR003660">
    <property type="entry name" value="HAMP_dom"/>
</dbReference>
<keyword evidence="9" id="KW-0902">Two-component regulatory system</keyword>
<name>A0ABV3PBK4_9ACTN</name>
<dbReference type="EMBL" id="JBFNQN010000015">
    <property type="protein sequence ID" value="MEW9267005.1"/>
    <property type="molecule type" value="Genomic_DNA"/>
</dbReference>
<reference evidence="14 15" key="1">
    <citation type="submission" date="2024-07" db="EMBL/GenBank/DDBJ databases">
        <authorList>
            <person name="Thanompreechachai J."/>
            <person name="Duangmal K."/>
        </authorList>
    </citation>
    <scope>NUCLEOTIDE SEQUENCE [LARGE SCALE GENOMIC DNA]</scope>
    <source>
        <strain evidence="14 15">KCTC 19886</strain>
    </source>
</reference>
<dbReference type="RefSeq" id="WP_367640180.1">
    <property type="nucleotide sequence ID" value="NZ_JBFNQN010000015.1"/>
</dbReference>
<keyword evidence="4" id="KW-0597">Phosphoprotein</keyword>
<dbReference type="Pfam" id="PF02518">
    <property type="entry name" value="HATPase_c"/>
    <property type="match status" value="1"/>
</dbReference>
<dbReference type="InterPro" id="IPR004358">
    <property type="entry name" value="Sig_transdc_His_kin-like_C"/>
</dbReference>
<dbReference type="GO" id="GO:0016301">
    <property type="term" value="F:kinase activity"/>
    <property type="evidence" value="ECO:0007669"/>
    <property type="project" value="UniProtKB-KW"/>
</dbReference>
<evidence type="ECO:0000256" key="5">
    <source>
        <dbReference type="ARBA" id="ARBA00022679"/>
    </source>
</evidence>
<evidence type="ECO:0000256" key="9">
    <source>
        <dbReference type="ARBA" id="ARBA00023012"/>
    </source>
</evidence>
<comment type="catalytic activity">
    <reaction evidence="1">
        <text>ATP + protein L-histidine = ADP + protein N-phospho-L-histidine.</text>
        <dbReference type="EC" id="2.7.13.3"/>
    </reaction>
</comment>
<dbReference type="Pfam" id="PF00672">
    <property type="entry name" value="HAMP"/>
    <property type="match status" value="1"/>
</dbReference>
<evidence type="ECO:0000256" key="6">
    <source>
        <dbReference type="ARBA" id="ARBA00022692"/>
    </source>
</evidence>
<dbReference type="Gene3D" id="3.30.565.10">
    <property type="entry name" value="Histidine kinase-like ATPase, C-terminal domain"/>
    <property type="match status" value="1"/>
</dbReference>
<evidence type="ECO:0000256" key="7">
    <source>
        <dbReference type="ARBA" id="ARBA00022777"/>
    </source>
</evidence>
<dbReference type="PROSITE" id="PS50109">
    <property type="entry name" value="HIS_KIN"/>
    <property type="match status" value="1"/>
</dbReference>
<dbReference type="InterPro" id="IPR050428">
    <property type="entry name" value="TCS_sensor_his_kinase"/>
</dbReference>
<evidence type="ECO:0000313" key="15">
    <source>
        <dbReference type="Proteomes" id="UP001555826"/>
    </source>
</evidence>
<comment type="caution">
    <text evidence="14">The sequence shown here is derived from an EMBL/GenBank/DDBJ whole genome shotgun (WGS) entry which is preliminary data.</text>
</comment>
<keyword evidence="15" id="KW-1185">Reference proteome</keyword>
<dbReference type="PANTHER" id="PTHR45436">
    <property type="entry name" value="SENSOR HISTIDINE KINASE YKOH"/>
    <property type="match status" value="1"/>
</dbReference>
<keyword evidence="7 14" id="KW-0418">Kinase</keyword>
<dbReference type="CDD" id="cd00075">
    <property type="entry name" value="HATPase"/>
    <property type="match status" value="1"/>
</dbReference>
<dbReference type="SUPFAM" id="SSF47384">
    <property type="entry name" value="Homodimeric domain of signal transducing histidine kinase"/>
    <property type="match status" value="1"/>
</dbReference>
<dbReference type="PROSITE" id="PS50885">
    <property type="entry name" value="HAMP"/>
    <property type="match status" value="1"/>
</dbReference>
<keyword evidence="10 11" id="KW-0472">Membrane</keyword>
<dbReference type="SMART" id="SM00388">
    <property type="entry name" value="HisKA"/>
    <property type="match status" value="1"/>
</dbReference>